<dbReference type="GO" id="GO:0043041">
    <property type="term" value="P:amino acid activation for nonribosomal peptide biosynthetic process"/>
    <property type="evidence" value="ECO:0007669"/>
    <property type="project" value="TreeGrafter"/>
</dbReference>
<dbReference type="CDD" id="cd05930">
    <property type="entry name" value="A_NRPS"/>
    <property type="match status" value="1"/>
</dbReference>
<dbReference type="PROSITE" id="PS50075">
    <property type="entry name" value="CARRIER"/>
    <property type="match status" value="1"/>
</dbReference>
<evidence type="ECO:0000313" key="3">
    <source>
        <dbReference type="EMBL" id="ALI10215.1"/>
    </source>
</evidence>
<dbReference type="PROSITE" id="PS00455">
    <property type="entry name" value="AMP_BINDING"/>
    <property type="match status" value="1"/>
</dbReference>
<dbReference type="InterPro" id="IPR045851">
    <property type="entry name" value="AMP-bd_C_sf"/>
</dbReference>
<dbReference type="InterPro" id="IPR009081">
    <property type="entry name" value="PP-bd_ACP"/>
</dbReference>
<dbReference type="GO" id="GO:0044550">
    <property type="term" value="P:secondary metabolite biosynthetic process"/>
    <property type="evidence" value="ECO:0007669"/>
    <property type="project" value="TreeGrafter"/>
</dbReference>
<dbReference type="Gene3D" id="2.30.38.10">
    <property type="entry name" value="Luciferase, Domain 3"/>
    <property type="match status" value="1"/>
</dbReference>
<dbReference type="SUPFAM" id="SSF47336">
    <property type="entry name" value="ACP-like"/>
    <property type="match status" value="1"/>
</dbReference>
<dbReference type="GO" id="GO:0005737">
    <property type="term" value="C:cytoplasm"/>
    <property type="evidence" value="ECO:0007669"/>
    <property type="project" value="TreeGrafter"/>
</dbReference>
<dbReference type="Gene3D" id="3.40.50.980">
    <property type="match status" value="2"/>
</dbReference>
<dbReference type="OrthoDB" id="9757559at2"/>
<dbReference type="InterPro" id="IPR001242">
    <property type="entry name" value="Condensation_dom"/>
</dbReference>
<dbReference type="GO" id="GO:0003824">
    <property type="term" value="F:catalytic activity"/>
    <property type="evidence" value="ECO:0007669"/>
    <property type="project" value="InterPro"/>
</dbReference>
<dbReference type="RefSeq" id="WP_060742318.1">
    <property type="nucleotide sequence ID" value="NZ_CP012831.1"/>
</dbReference>
<dbReference type="GO" id="GO:0031177">
    <property type="term" value="F:phosphopantetheine binding"/>
    <property type="evidence" value="ECO:0007669"/>
    <property type="project" value="TreeGrafter"/>
</dbReference>
<dbReference type="Gene3D" id="3.30.559.30">
    <property type="entry name" value="Nonribosomal peptide synthetase, condensation domain"/>
    <property type="match status" value="1"/>
</dbReference>
<evidence type="ECO:0000313" key="4">
    <source>
        <dbReference type="Proteomes" id="UP000059425"/>
    </source>
</evidence>
<dbReference type="InterPro" id="IPR000873">
    <property type="entry name" value="AMP-dep_synth/lig_dom"/>
</dbReference>
<dbReference type="SUPFAM" id="SSF56801">
    <property type="entry name" value="Acetyl-CoA synthetase-like"/>
    <property type="match status" value="1"/>
</dbReference>
<dbReference type="AlphaFoldDB" id="A0A0N9WNY1"/>
<dbReference type="InterPro" id="IPR023213">
    <property type="entry name" value="CAT-like_dom_sf"/>
</dbReference>
<organism evidence="3 4">
    <name type="scientific">Pseudomonas fluorescens</name>
    <dbReference type="NCBI Taxonomy" id="294"/>
    <lineage>
        <taxon>Bacteria</taxon>
        <taxon>Pseudomonadati</taxon>
        <taxon>Pseudomonadota</taxon>
        <taxon>Gammaproteobacteria</taxon>
        <taxon>Pseudomonadales</taxon>
        <taxon>Pseudomonadaceae</taxon>
        <taxon>Pseudomonas</taxon>
    </lineage>
</organism>
<protein>
    <submittedName>
        <fullName evidence="3">Non-ribosomal peptide synthetase</fullName>
    </submittedName>
</protein>
<dbReference type="EMBL" id="CP012831">
    <property type="protein sequence ID" value="ALI10215.1"/>
    <property type="molecule type" value="Genomic_DNA"/>
</dbReference>
<dbReference type="Gene3D" id="3.30.559.10">
    <property type="entry name" value="Chloramphenicol acetyltransferase-like domain"/>
    <property type="match status" value="1"/>
</dbReference>
<evidence type="ECO:0000259" key="2">
    <source>
        <dbReference type="PROSITE" id="PS50075"/>
    </source>
</evidence>
<dbReference type="Pfam" id="PF00668">
    <property type="entry name" value="Condensation"/>
    <property type="match status" value="1"/>
</dbReference>
<accession>A0A0N9WNY1</accession>
<dbReference type="InterPro" id="IPR020845">
    <property type="entry name" value="AMP-binding_CS"/>
</dbReference>
<dbReference type="Pfam" id="PF00550">
    <property type="entry name" value="PP-binding"/>
    <property type="match status" value="1"/>
</dbReference>
<dbReference type="PANTHER" id="PTHR45527:SF1">
    <property type="entry name" value="FATTY ACID SYNTHASE"/>
    <property type="match status" value="1"/>
</dbReference>
<dbReference type="PANTHER" id="PTHR45527">
    <property type="entry name" value="NONRIBOSOMAL PEPTIDE SYNTHETASE"/>
    <property type="match status" value="1"/>
</dbReference>
<gene>
    <name evidence="3" type="ORF">AO356_26505</name>
</gene>
<reference evidence="4" key="1">
    <citation type="submission" date="2015-09" db="EMBL/GenBank/DDBJ databases">
        <title>Whole genome sequence of Pseudomonas fluorescens FW300-N2C3.</title>
        <authorList>
            <person name="Ray J."/>
            <person name="Melnyk R."/>
            <person name="Deutschbauer A."/>
        </authorList>
    </citation>
    <scope>NUCLEOTIDE SEQUENCE [LARGE SCALE GENOMIC DNA]</scope>
    <source>
        <strain evidence="4">FW300-N2C3</strain>
    </source>
</reference>
<sequence>MSPARVGHPLSMNQQSLWRHQRLFPDAQTYGMLGIARTRTLPDLEALRRAYRRLLERHEILRCQIVEDATGNALAHPLALQDLSDAELLPFEDACNWSHARLSAFIDERFSCAHQITAATLFHCVLLIASREAVDALAAGSVGYAPASTHGNAGQTVGLLVFTGHHLVIDFLSFPLLLRELHSLHAEEEGAPLEAQDAFLADANAWSLATSQQMFMTKKETGIAAFVERMASPPQPLSFGGDTLRASMPDTGSRERRFVLPASVRETLLRCARDHGVTPYVVMLSLFQVWLHVNCAAADISVATPMHGRERRLFGHTVGYFANVLPVRQRLVAEDSFADLLRRNQAEVREAVRLAAVPFQVLRERARVHELRPGLTALTQVAFVWNVMPAPAHDAWLQLLLVEQRGSPYELALTVYAQDETWTCGLKHDPTCVPAHFVDRCIEQLPTFAARLAELPAVPLGTLGFVQPPAWCCPAGIVPQPAEDLVEQALLLHGRERARVTAVRYADQALTYAELEDTTRRMAIELLRLMPGEGPIGILMERGIDTVLAMVSALRAGITFAPLHPDQAQSWLVEACQGAGLRGVVFSSSQAEVAAGLPVPGLLYARWCERAQGAPLGRLSVVHPFETAYLIHTSGSSGAPKGVAVSRASLHHLIAASRFMFAGEEQHWTLAHHASFDFAIWEVFGPLVHGHTLTVLDEQCIASPNALHETIIRNGITHLGLTPAACRLLAPWLERHGLGRLRTVCIGGSAVDPALASAFAVLGLETWSFYGPTEVTVWATCARIGDGRPGARIGQPFAGLRAYVLDDTLQWVPEHCVGELYLGGPQLAGYLKPGLTAASFLPDPWFAGERMYRTGDRVRYTHAHGLEFIGRADRQVKLNGYRVELDAIAHALSGCEGIEQLACLHLSGQGLCAAYTTVDGQPLPGLRLAAYAREVLPKYMLPVRFVHRVAFPLTRNRKPDMDALSAELSSGLASRDPSRGLDEARWMNEILIVLCAELNVPQVQADKNFHELGATSIILARLHARLSALAATGPELVDLYTFPTARSLARWLAEGENTPAVGPKHAPAKWQGRRPRTLRHGQNLPGKP</sequence>
<feature type="region of interest" description="Disordered" evidence="1">
    <location>
        <begin position="1057"/>
        <end position="1088"/>
    </location>
</feature>
<dbReference type="Pfam" id="PF00501">
    <property type="entry name" value="AMP-binding"/>
    <property type="match status" value="1"/>
</dbReference>
<evidence type="ECO:0000256" key="1">
    <source>
        <dbReference type="SAM" id="MobiDB-lite"/>
    </source>
</evidence>
<dbReference type="Proteomes" id="UP000059425">
    <property type="component" value="Chromosome"/>
</dbReference>
<dbReference type="Gene3D" id="1.10.1200.10">
    <property type="entry name" value="ACP-like"/>
    <property type="match status" value="1"/>
</dbReference>
<dbReference type="SUPFAM" id="SSF52777">
    <property type="entry name" value="CoA-dependent acyltransferases"/>
    <property type="match status" value="2"/>
</dbReference>
<name>A0A0N9WNY1_PSEFL</name>
<proteinExistence type="predicted"/>
<reference evidence="3 4" key="2">
    <citation type="journal article" date="2018" name="Nature">
        <title>Mutant phenotypes for thousands of bacterial genes of unknown function.</title>
        <authorList>
            <person name="Price M.N."/>
            <person name="Wetmore K.M."/>
            <person name="Waters R.J."/>
            <person name="Callaghan M."/>
            <person name="Ray J."/>
            <person name="Liu H."/>
            <person name="Kuehl J.V."/>
            <person name="Melnyk R.A."/>
            <person name="Lamson J.S."/>
            <person name="Suh Y."/>
            <person name="Carlson H.K."/>
            <person name="Esquivel Z."/>
            <person name="Sadeeshkumar H."/>
            <person name="Chakraborty R."/>
            <person name="Zane G.M."/>
            <person name="Rubin B.E."/>
            <person name="Wall J.D."/>
            <person name="Visel A."/>
            <person name="Bristow J."/>
            <person name="Blow M.J."/>
            <person name="Arkin A.P."/>
            <person name="Deutschbauer A.M."/>
        </authorList>
    </citation>
    <scope>NUCLEOTIDE SEQUENCE [LARGE SCALE GENOMIC DNA]</scope>
    <source>
        <strain evidence="3 4">FW300-N2C3</strain>
    </source>
</reference>
<dbReference type="Gene3D" id="3.30.300.30">
    <property type="match status" value="1"/>
</dbReference>
<dbReference type="InterPro" id="IPR036736">
    <property type="entry name" value="ACP-like_sf"/>
</dbReference>
<feature type="domain" description="Carrier" evidence="2">
    <location>
        <begin position="977"/>
        <end position="1056"/>
    </location>
</feature>